<feature type="chain" id="PRO_5043122172" evidence="1">
    <location>
        <begin position="29"/>
        <end position="61"/>
    </location>
</feature>
<evidence type="ECO:0000256" key="1">
    <source>
        <dbReference type="SAM" id="SignalP"/>
    </source>
</evidence>
<dbReference type="EMBL" id="UZAD01013255">
    <property type="protein sequence ID" value="VDN93068.1"/>
    <property type="molecule type" value="Genomic_DNA"/>
</dbReference>
<reference evidence="2 3" key="2">
    <citation type="submission" date="2018-11" db="EMBL/GenBank/DDBJ databases">
        <authorList>
            <consortium name="Pathogen Informatics"/>
        </authorList>
    </citation>
    <scope>NUCLEOTIDE SEQUENCE [LARGE SCALE GENOMIC DNA]</scope>
</reference>
<keyword evidence="1" id="KW-0732">Signal</keyword>
<sequence length="61" mass="6750">MESESQTMLACNLLVLAQLLLQIIGAASRGHSTIPYMCTENKRNDEAIGSDSVGMKYRFLE</sequence>
<accession>A0A0N4TT66</accession>
<dbReference type="WBParaSite" id="BPAG_0001192001-mRNA-1">
    <property type="protein sequence ID" value="BPAG_0001192001-mRNA-1"/>
    <property type="gene ID" value="BPAG_0001192001"/>
</dbReference>
<gene>
    <name evidence="2" type="ORF">BPAG_LOCUS11882</name>
</gene>
<protein>
    <submittedName>
        <fullName evidence="4">Secreted protein</fullName>
    </submittedName>
</protein>
<reference evidence="4" key="1">
    <citation type="submission" date="2017-02" db="UniProtKB">
        <authorList>
            <consortium name="WormBaseParasite"/>
        </authorList>
    </citation>
    <scope>IDENTIFICATION</scope>
</reference>
<evidence type="ECO:0000313" key="2">
    <source>
        <dbReference type="EMBL" id="VDN93068.1"/>
    </source>
</evidence>
<dbReference type="AlphaFoldDB" id="A0A0N4TT66"/>
<organism evidence="4">
    <name type="scientific">Brugia pahangi</name>
    <name type="common">Filarial nematode worm</name>
    <dbReference type="NCBI Taxonomy" id="6280"/>
    <lineage>
        <taxon>Eukaryota</taxon>
        <taxon>Metazoa</taxon>
        <taxon>Ecdysozoa</taxon>
        <taxon>Nematoda</taxon>
        <taxon>Chromadorea</taxon>
        <taxon>Rhabditida</taxon>
        <taxon>Spirurina</taxon>
        <taxon>Spiruromorpha</taxon>
        <taxon>Filarioidea</taxon>
        <taxon>Onchocercidae</taxon>
        <taxon>Brugia</taxon>
    </lineage>
</organism>
<name>A0A0N4TT66_BRUPA</name>
<keyword evidence="3" id="KW-1185">Reference proteome</keyword>
<feature type="signal peptide" evidence="1">
    <location>
        <begin position="1"/>
        <end position="28"/>
    </location>
</feature>
<evidence type="ECO:0000313" key="4">
    <source>
        <dbReference type="WBParaSite" id="BPAG_0001192001-mRNA-1"/>
    </source>
</evidence>
<evidence type="ECO:0000313" key="3">
    <source>
        <dbReference type="Proteomes" id="UP000278627"/>
    </source>
</evidence>
<dbReference type="Proteomes" id="UP000278627">
    <property type="component" value="Unassembled WGS sequence"/>
</dbReference>
<proteinExistence type="predicted"/>